<dbReference type="EMBL" id="QTPM01000012">
    <property type="protein sequence ID" value="RQY93753.1"/>
    <property type="molecule type" value="Genomic_DNA"/>
</dbReference>
<dbReference type="Pfam" id="PF13332">
    <property type="entry name" value="Fil_haemagg_2"/>
    <property type="match status" value="3"/>
</dbReference>
<dbReference type="InterPro" id="IPR006626">
    <property type="entry name" value="PbH1"/>
</dbReference>
<feature type="compositionally biased region" description="Basic and acidic residues" evidence="1">
    <location>
        <begin position="1969"/>
        <end position="1983"/>
    </location>
</feature>
<dbReference type="Pfam" id="PF13018">
    <property type="entry name" value="ESPR"/>
    <property type="match status" value="1"/>
</dbReference>
<dbReference type="Pfam" id="PF05860">
    <property type="entry name" value="TPS"/>
    <property type="match status" value="1"/>
</dbReference>
<dbReference type="NCBIfam" id="TIGR01731">
    <property type="entry name" value="fil_hemag_20aa"/>
    <property type="match status" value="10"/>
</dbReference>
<proteinExistence type="predicted"/>
<feature type="region of interest" description="Disordered" evidence="1">
    <location>
        <begin position="500"/>
        <end position="522"/>
    </location>
</feature>
<dbReference type="Gene3D" id="2.160.20.10">
    <property type="entry name" value="Single-stranded right-handed beta-helix, Pectin lyase-like"/>
    <property type="match status" value="1"/>
</dbReference>
<gene>
    <name evidence="3" type="ORF">DF017_11955</name>
</gene>
<evidence type="ECO:0000313" key="3">
    <source>
        <dbReference type="EMBL" id="RQY93753.1"/>
    </source>
</evidence>
<protein>
    <submittedName>
        <fullName evidence="3">Filamentous hemagglutinin N-terminal domain-containing protein</fullName>
    </submittedName>
</protein>
<dbReference type="Proteomes" id="UP000281098">
    <property type="component" value="Unassembled WGS sequence"/>
</dbReference>
<dbReference type="SMART" id="SM00912">
    <property type="entry name" value="Haemagg_act"/>
    <property type="match status" value="1"/>
</dbReference>
<evidence type="ECO:0000259" key="2">
    <source>
        <dbReference type="SMART" id="SM00912"/>
    </source>
</evidence>
<dbReference type="Pfam" id="PF14424">
    <property type="entry name" value="Toxin-deaminase"/>
    <property type="match status" value="1"/>
</dbReference>
<feature type="compositionally biased region" description="Low complexity" evidence="1">
    <location>
        <begin position="2555"/>
        <end position="2567"/>
    </location>
</feature>
<feature type="compositionally biased region" description="Polar residues" evidence="1">
    <location>
        <begin position="505"/>
        <end position="522"/>
    </location>
</feature>
<dbReference type="InterPro" id="IPR012334">
    <property type="entry name" value="Pectin_lyas_fold"/>
</dbReference>
<feature type="region of interest" description="Disordered" evidence="1">
    <location>
        <begin position="2555"/>
        <end position="2575"/>
    </location>
</feature>
<dbReference type="InterPro" id="IPR008638">
    <property type="entry name" value="FhaB/CdiA-like_TPS"/>
</dbReference>
<accession>A0ABX9YR65</accession>
<dbReference type="SUPFAM" id="SSF51126">
    <property type="entry name" value="Pectin lyase-like"/>
    <property type="match status" value="1"/>
</dbReference>
<sequence length="3121" mass="310809">MNQNNYRLVFSRVRGMLIAVEETASASGNAGRGEGARCSTPVPTVFARFALRYAALAVWLAAGITPTWVEAQIVPGGAHAPSVIQTPNGLPQVNISRPSNSGVSLNTYNQFDVSKSGAILNNSPVIVSTQQAGVINGNPNFLPGQSARLIVNQVNSNNPSLIQGYVEIAGPKANVILANPSGLILSGGGFLNTSRATLTTGTPLIDVNGNVTGINVTQGNITVQGPGFNASNLDQVDLLARAVQANAAIYGGSNLNVVTGPNHIDYGTLAATPIQGTGAVPSVGIDVSQLGGMYAGKILLASNEYGVGVGVSNAGVVAAQAGDLTLQSNGRLVLPGRTESSGNMSLSATNGVTNSGTTYAQQSLSVNTGADVTSTGTLAAQQNTNINAGSVNSTGILGAGVNSDGSVGQSGNLNVTASGPLTATGQNIAGGNAALTGSGVNLSGSKTAANGALSLNATAGDVNLANATTSAQGAINATATGAVINDHGALSGGSGVTLTGSSISNQGGQASSQGPLTLQTPGQIQNASGTFVSQSTAQIHGGDIVNAQGTMQSAGAMDVSGSSLQNNAGRVVSLNSDGLTVTTTGQVVNAAGTTANGAQGGVIGGNGAVNIQGSSVANQGTMSAGSNLTVSGGTVDDSNGTMQAAQTTTVNATAQVLDANGKIVGQTVVVAAPTINNDLGNIQGAQVTLNGTNFQNHAGTLTQTSTGPMAVNITGTFDNSQGGLFQSNSTDLALAPATLIDDGGTITHAGTGTLTLGNGTGSISNVAGHVTSNGQIVAKAATLNDAQGSIVGQTGLTATVTGALDNDAGQLGSGTNATIHAGSLSNQNGGSIVAPTLALNVDGTLNDNGGSIQTNQLSLSATDLLNRSGKITQFGTGPMTVNVANLLDNSANGVFQSNSANVLLSPATLLNDHGTMTFGGSVTMKPGAFSNVFGTVVANGQAVMQTGSWDNTSGTFAARQGITATVSGDLTNNQGLVRSQSGLSLTAGGSILNQSGVIASGVGGPTDSSTLTLQAAAIQNGAGQLVNLGTGNTSINAGQFVNTGGTTSGNGNVAVSASTITNTNGAQLSGAGVQVTGGTLDDSSGKIGSTNGDVAITMTGPVTATNGQIGSAHDLTVTAPTLLGGGTYSAAHNAQFNLQGNFAVTPDYSFNAGNQLGFSLPGTFSNSGYLQAVYNLNVSAGDIVNSGTMMAGNLLSTHSNTLLNSGALVGASASLVADSSITNVGPTALIGASDSNGTLELLAPVIQNRDDTTATDTTPQTAIVGLGKVVLAGGKDASGNYTNAQSILNQSALIQSGSDMTLDANQVTNTRRVMTTTGTTNNVDPAVLQQLGISLSGCASYFAVNCANGGQMIAGLRSDNITPEEQAAITKQPGGMYIEPPHGGQWNSGYFYTTYTGVATANLIQNVSPAAQIMSGGNLDASATGTLKNYWSNIAAVGNIKMPTTYDANSWGASGQSAPSLTVTYSGQYHYNNYDSSEYNWQLPFGNAPFVTGNPGGYKPAPADVRTYALPSYESTLVSGGTLSGTGVNISNTAGNAGLPSLGLVAGQVPSFAPGSVTGKLGGTGKQTTVTGAPLTVDPVIAKSIALNVLNNLTIPQGGLFMPNKAPNATFVIETNPAFTNQRTFMSSDYYLNALGLNPQDVEKRLGDGFYEQQLVRNQITSLTGKAVLGPYTDIQSMYEAMMASGAALSKSLNLSLGASLTAEEVASLTSNVVIMQTQVVDGQSVLVPVVYLAKASQQNWNGPLIAATDVDLKNAQTFGNSGTVTASNTLSINGKSIDNAFGALSSGGLMNLNTTGNIDFTSANVNAGSLNLNTGGDLLLNTATNTTNQIAAGGATRVNTTLGPIAQLNVAGDAAIATGGNVVQHAGNLSVGGNLGMNVGGNWDLGTVQTGEHKVAALANGISDTNINTLTGSSVKVGGESAIGVGGDLNAQGAKFDMGGGGTIGVKGDATFGAASATSTIQGNSSGSDHHGSYAEEHHSSDETLLGTSVHSGDTLTVASGKNINVIGSSISLDKGNANLLAKGDVNVGAATETHTSESHETHSHSNVVSGVKVASGTDQTATYSQGSTISADGVTIGSGRDINVTGSNIVGTDNVTLDATRNVNITTSQDTVQSSSYYDKKESGLLTNGGLSVTFGSRSMGNTDQTKQVTNNASVVGASSGNVSISAGKEATITGSTVVAGQNLDVTGQNVVVNSAYDTYNDAQSQHFSQSGLSVGVNGGVVGLAQSMASTVRQGVQSGDSRLAAVQGVAAAEQAYQSRGGLKDAATALSNGNVSEAANGVQVQLSIGSSHSSSNETTSITQAKNSTLIGNSNVHVTATGTPDANGNAQPGTGDITMTGAKVLGKNVALDANNAITLQSAQSTERDTSSNSSSGWNAGVGIGVGKQTGISIFANGTNSHGQGNGSAVTQTNTTVAAGNTLTMKSGGDTTLTGAQVSGDKVKADVGGNLTMTSVQDTSNYASNQHSAGASGSFTFGYGGGADVSIGHTGIDANYASVNQQTGIVAGKGGFDVNVANHTQLNGAQIASAAPAESNTLTTGSLGFKDIQNSMSYSASSEGFSTSSGPSFAHTGDSASGVTKAAVSPATITVKSDQQNGTDSTAGLSRDTANANQTVKNTFNLQQTQNDLAFAQAFGKAATFAVAEAATQLENSSPQMKALFGEGGAGRDALHAAVAAIGAALSGGNIGGAVAGSLAGDALQSLAQPIIDQAVSQLPLDAQAAARKALNEVVATAGGAAGGALAGGGSSGTLAGAGAAASNELYNRQLHESEAQKLQQLQKNQSPQEQYRLAAAECALVHCADNIPDSDPNKAVLQKMQNDGAQFTYEQGVLKKAGAFDGYGKLDSLSDAYDRNQVSNRLVGAVQGVGSTAAGIGAATGGCYTLVACIAGAAVAGVSFDYAKAGFTQLVNGNPTPTYGELALQSLGMSPGGAALTYAGLGLGAAVGSVAANNAAAQAAAKGVPQSIESIQAGIKNDLMQQVADIRATLPGDARTRGNVGVAEISVPGVQPRMVASSQIDDPTAAQQAAGLVGKVPETFVSSNVWTGGDRPILLNRSTDSEAKILNNIAAQLGDNTSASGVVNLFTERPPCTSCSDVIQKFQIKYPNIKVNVMDNNGVIKPSKN</sequence>
<feature type="compositionally biased region" description="Polar residues" evidence="1">
    <location>
        <begin position="2315"/>
        <end position="2332"/>
    </location>
</feature>
<feature type="domain" description="Filamentous haemagglutinin FhaB/tRNA nuclease CdiA-like TPS" evidence="2">
    <location>
        <begin position="87"/>
        <end position="208"/>
    </location>
</feature>
<dbReference type="NCBIfam" id="TIGR01901">
    <property type="entry name" value="adhes_NPXG"/>
    <property type="match status" value="1"/>
</dbReference>
<dbReference type="InterPro" id="IPR032721">
    <property type="entry name" value="Toxin-deaminase"/>
</dbReference>
<dbReference type="InterPro" id="IPR025157">
    <property type="entry name" value="Hemagglutinin_rpt"/>
</dbReference>
<dbReference type="InterPro" id="IPR011050">
    <property type="entry name" value="Pectin_lyase_fold/virulence"/>
</dbReference>
<evidence type="ECO:0000313" key="4">
    <source>
        <dbReference type="Proteomes" id="UP000281098"/>
    </source>
</evidence>
<dbReference type="RefSeq" id="WP_124759524.1">
    <property type="nucleotide sequence ID" value="NZ_QTPM01000012.1"/>
</dbReference>
<dbReference type="InterPro" id="IPR010069">
    <property type="entry name" value="CdiA_FHA1_rpt"/>
</dbReference>
<feature type="region of interest" description="Disordered" evidence="1">
    <location>
        <begin position="1961"/>
        <end position="1989"/>
    </location>
</feature>
<feature type="region of interest" description="Disordered" evidence="1">
    <location>
        <begin position="2315"/>
        <end position="2334"/>
    </location>
</feature>
<reference evidence="3 4" key="1">
    <citation type="submission" date="2018-08" db="EMBL/GenBank/DDBJ databases">
        <title>Comparative analysis of Burkholderia isolates from Puerto Rico.</title>
        <authorList>
            <person name="Hall C."/>
            <person name="Sahl J."/>
            <person name="Wagner D."/>
        </authorList>
    </citation>
    <scope>NUCLEOTIDE SEQUENCE [LARGE SCALE GENOMIC DNA]</scope>
    <source>
        <strain evidence="3 4">Bp8966</strain>
    </source>
</reference>
<organism evidence="3 4">
    <name type="scientific">Burkholderia stagnalis</name>
    <dbReference type="NCBI Taxonomy" id="1503054"/>
    <lineage>
        <taxon>Bacteria</taxon>
        <taxon>Pseudomonadati</taxon>
        <taxon>Pseudomonadota</taxon>
        <taxon>Betaproteobacteria</taxon>
        <taxon>Burkholderiales</taxon>
        <taxon>Burkholderiaceae</taxon>
        <taxon>Burkholderia</taxon>
        <taxon>Burkholderia cepacia complex</taxon>
    </lineage>
</organism>
<comment type="caution">
    <text evidence="3">The sequence shown here is derived from an EMBL/GenBank/DDBJ whole genome shotgun (WGS) entry which is preliminary data.</text>
</comment>
<dbReference type="InterPro" id="IPR024973">
    <property type="entry name" value="ESPR"/>
</dbReference>
<name>A0ABX9YR65_9BURK</name>
<evidence type="ECO:0000256" key="1">
    <source>
        <dbReference type="SAM" id="MobiDB-lite"/>
    </source>
</evidence>
<keyword evidence="4" id="KW-1185">Reference proteome</keyword>
<dbReference type="SMART" id="SM00710">
    <property type="entry name" value="PbH1"/>
    <property type="match status" value="8"/>
</dbReference>